<dbReference type="Proteomes" id="UP000253919">
    <property type="component" value="Unassembled WGS sequence"/>
</dbReference>
<protein>
    <submittedName>
        <fullName evidence="2">Uncharacterized protein</fullName>
    </submittedName>
</protein>
<organism evidence="2 3">
    <name type="scientific">Adhaeribacter pallidiroseus</name>
    <dbReference type="NCBI Taxonomy" id="2072847"/>
    <lineage>
        <taxon>Bacteria</taxon>
        <taxon>Pseudomonadati</taxon>
        <taxon>Bacteroidota</taxon>
        <taxon>Cytophagia</taxon>
        <taxon>Cytophagales</taxon>
        <taxon>Hymenobacteraceae</taxon>
        <taxon>Adhaeribacter</taxon>
    </lineage>
</organism>
<feature type="transmembrane region" description="Helical" evidence="1">
    <location>
        <begin position="21"/>
        <end position="39"/>
    </location>
</feature>
<reference evidence="2 3" key="1">
    <citation type="submission" date="2018-04" db="EMBL/GenBank/DDBJ databases">
        <title>Adhaeribacter sp. HMF7616 genome sequencing and assembly.</title>
        <authorList>
            <person name="Kang H."/>
            <person name="Kang J."/>
            <person name="Cha I."/>
            <person name="Kim H."/>
            <person name="Joh K."/>
        </authorList>
    </citation>
    <scope>NUCLEOTIDE SEQUENCE [LARGE SCALE GENOMIC DNA]</scope>
    <source>
        <strain evidence="2 3">HMF7616</strain>
    </source>
</reference>
<accession>A0A369QN06</accession>
<sequence>MKLYNNLTRKGKIIRMTLARIVIYGALLVAFYLACARLYRTINKVRTPVERDKSLPVALGSF</sequence>
<keyword evidence="3" id="KW-1185">Reference proteome</keyword>
<keyword evidence="1" id="KW-1133">Transmembrane helix</keyword>
<keyword evidence="1" id="KW-0812">Transmembrane</keyword>
<dbReference type="OrthoDB" id="9888599at2"/>
<dbReference type="EMBL" id="QASA01000001">
    <property type="protein sequence ID" value="RDC64626.1"/>
    <property type="molecule type" value="Genomic_DNA"/>
</dbReference>
<name>A0A369QN06_9BACT</name>
<keyword evidence="1" id="KW-0472">Membrane</keyword>
<dbReference type="AlphaFoldDB" id="A0A369QN06"/>
<evidence type="ECO:0000313" key="3">
    <source>
        <dbReference type="Proteomes" id="UP000253919"/>
    </source>
</evidence>
<gene>
    <name evidence="2" type="ORF">AHMF7616_03242</name>
</gene>
<proteinExistence type="predicted"/>
<dbReference type="RefSeq" id="WP_147275698.1">
    <property type="nucleotide sequence ID" value="NZ_QASA01000001.1"/>
</dbReference>
<evidence type="ECO:0000313" key="2">
    <source>
        <dbReference type="EMBL" id="RDC64626.1"/>
    </source>
</evidence>
<evidence type="ECO:0000256" key="1">
    <source>
        <dbReference type="SAM" id="Phobius"/>
    </source>
</evidence>
<comment type="caution">
    <text evidence="2">The sequence shown here is derived from an EMBL/GenBank/DDBJ whole genome shotgun (WGS) entry which is preliminary data.</text>
</comment>